<keyword evidence="1" id="KW-0812">Transmembrane</keyword>
<organism evidence="2 3">
    <name type="scientific">Novosphingobium nitrogenifigens DSM 19370</name>
    <dbReference type="NCBI Taxonomy" id="983920"/>
    <lineage>
        <taxon>Bacteria</taxon>
        <taxon>Pseudomonadati</taxon>
        <taxon>Pseudomonadota</taxon>
        <taxon>Alphaproteobacteria</taxon>
        <taxon>Sphingomonadales</taxon>
        <taxon>Sphingomonadaceae</taxon>
        <taxon>Novosphingobium</taxon>
    </lineage>
</organism>
<accession>F1Z6V2</accession>
<protein>
    <submittedName>
        <fullName evidence="2">Uncharacterized protein</fullName>
    </submittedName>
</protein>
<keyword evidence="1" id="KW-0472">Membrane</keyword>
<evidence type="ECO:0000313" key="3">
    <source>
        <dbReference type="Proteomes" id="UP000004728"/>
    </source>
</evidence>
<comment type="caution">
    <text evidence="2">The sequence shown here is derived from an EMBL/GenBank/DDBJ whole genome shotgun (WGS) entry which is preliminary data.</text>
</comment>
<dbReference type="STRING" id="983920.Y88_2546"/>
<gene>
    <name evidence="2" type="ORF">Y88_2546</name>
</gene>
<keyword evidence="3" id="KW-1185">Reference proteome</keyword>
<dbReference type="Proteomes" id="UP000004728">
    <property type="component" value="Unassembled WGS sequence"/>
</dbReference>
<dbReference type="EMBL" id="AEWJ01000025">
    <property type="protein sequence ID" value="EGD59762.1"/>
    <property type="molecule type" value="Genomic_DNA"/>
</dbReference>
<sequence length="62" mass="6683">MDSPLTPEQLALFRARQKSRSRALAAVLGALVVLFFAITVVKIAKQAENRTSPPTSVATQES</sequence>
<feature type="transmembrane region" description="Helical" evidence="1">
    <location>
        <begin position="23"/>
        <end position="44"/>
    </location>
</feature>
<dbReference type="AlphaFoldDB" id="F1Z6V2"/>
<evidence type="ECO:0000256" key="1">
    <source>
        <dbReference type="SAM" id="Phobius"/>
    </source>
</evidence>
<reference evidence="2 3" key="1">
    <citation type="journal article" date="2012" name="J. Bacteriol.">
        <title>Draft Genome Sequence of Novosphingobium nitrogenifigens Y88T.</title>
        <authorList>
            <person name="Strabala T.J."/>
            <person name="Macdonald L."/>
            <person name="Liu V."/>
            <person name="Smit A.M."/>
        </authorList>
    </citation>
    <scope>NUCLEOTIDE SEQUENCE [LARGE SCALE GENOMIC DNA]</scope>
    <source>
        <strain evidence="2 3">DSM 19370</strain>
    </source>
</reference>
<proteinExistence type="predicted"/>
<keyword evidence="1" id="KW-1133">Transmembrane helix</keyword>
<dbReference type="RefSeq" id="WP_008070144.1">
    <property type="nucleotide sequence ID" value="NZ_AQWK01000003.1"/>
</dbReference>
<dbReference type="InParanoid" id="F1Z6V2"/>
<evidence type="ECO:0000313" key="2">
    <source>
        <dbReference type="EMBL" id="EGD59762.1"/>
    </source>
</evidence>
<name>F1Z6V2_9SPHN</name>
<dbReference type="HOGENOM" id="CLU_2899691_0_0_5"/>